<comment type="caution">
    <text evidence="1">The sequence shown here is derived from an EMBL/GenBank/DDBJ whole genome shotgun (WGS) entry which is preliminary data.</text>
</comment>
<organism evidence="1 2">
    <name type="scientific">Vararia minispora EC-137</name>
    <dbReference type="NCBI Taxonomy" id="1314806"/>
    <lineage>
        <taxon>Eukaryota</taxon>
        <taxon>Fungi</taxon>
        <taxon>Dikarya</taxon>
        <taxon>Basidiomycota</taxon>
        <taxon>Agaricomycotina</taxon>
        <taxon>Agaricomycetes</taxon>
        <taxon>Russulales</taxon>
        <taxon>Lachnocladiaceae</taxon>
        <taxon>Vararia</taxon>
    </lineage>
</organism>
<proteinExistence type="predicted"/>
<evidence type="ECO:0000313" key="2">
    <source>
        <dbReference type="Proteomes" id="UP000814128"/>
    </source>
</evidence>
<protein>
    <submittedName>
        <fullName evidence="1">Uncharacterized protein</fullName>
    </submittedName>
</protein>
<name>A0ACB8QLT9_9AGAM</name>
<dbReference type="EMBL" id="MU273540">
    <property type="protein sequence ID" value="KAI0032622.1"/>
    <property type="molecule type" value="Genomic_DNA"/>
</dbReference>
<accession>A0ACB8QLT9</accession>
<gene>
    <name evidence="1" type="ORF">K488DRAFT_70471</name>
</gene>
<keyword evidence="2" id="KW-1185">Reference proteome</keyword>
<evidence type="ECO:0000313" key="1">
    <source>
        <dbReference type="EMBL" id="KAI0032622.1"/>
    </source>
</evidence>
<sequence>MPGTGIPLDRAAVLSTSLEAVLYGISLAMFGATLGVLLRRRVRTGSLNKPLVGAGVCFFALSTVHICVDIHRLMRGLIDERTSVGGPAAWFALAAEQTFVFKNAVYIVQTVLWDSVVVYRCHAVWADARVTAFLLVLLCSIVVTGIGCVYADSVAWQDVGGLFHTLLAYRLWRADRRSRRAGASAQGLLRPALLAVIDAGALYFAVLLAALVCFVLRSNAQYVVLDMITPTIAIAFYLVILRVALASAADSDGAVTCPIALKIRVEHMTTTMRDGSMSQIEGSEGGTGKGAADENAEGKAEGLRVNVAEGRLNTNES</sequence>
<dbReference type="Proteomes" id="UP000814128">
    <property type="component" value="Unassembled WGS sequence"/>
</dbReference>
<reference evidence="1" key="1">
    <citation type="submission" date="2021-02" db="EMBL/GenBank/DDBJ databases">
        <authorList>
            <consortium name="DOE Joint Genome Institute"/>
            <person name="Ahrendt S."/>
            <person name="Looney B.P."/>
            <person name="Miyauchi S."/>
            <person name="Morin E."/>
            <person name="Drula E."/>
            <person name="Courty P.E."/>
            <person name="Chicoki N."/>
            <person name="Fauchery L."/>
            <person name="Kohler A."/>
            <person name="Kuo A."/>
            <person name="Labutti K."/>
            <person name="Pangilinan J."/>
            <person name="Lipzen A."/>
            <person name="Riley R."/>
            <person name="Andreopoulos W."/>
            <person name="He G."/>
            <person name="Johnson J."/>
            <person name="Barry K.W."/>
            <person name="Grigoriev I.V."/>
            <person name="Nagy L."/>
            <person name="Hibbett D."/>
            <person name="Henrissat B."/>
            <person name="Matheny P.B."/>
            <person name="Labbe J."/>
            <person name="Martin F."/>
        </authorList>
    </citation>
    <scope>NUCLEOTIDE SEQUENCE</scope>
    <source>
        <strain evidence="1">EC-137</strain>
    </source>
</reference>
<reference evidence="1" key="2">
    <citation type="journal article" date="2022" name="New Phytol.">
        <title>Evolutionary transition to the ectomycorrhizal habit in the genomes of a hyperdiverse lineage of mushroom-forming fungi.</title>
        <authorList>
            <person name="Looney B."/>
            <person name="Miyauchi S."/>
            <person name="Morin E."/>
            <person name="Drula E."/>
            <person name="Courty P.E."/>
            <person name="Kohler A."/>
            <person name="Kuo A."/>
            <person name="LaButti K."/>
            <person name="Pangilinan J."/>
            <person name="Lipzen A."/>
            <person name="Riley R."/>
            <person name="Andreopoulos W."/>
            <person name="He G."/>
            <person name="Johnson J."/>
            <person name="Nolan M."/>
            <person name="Tritt A."/>
            <person name="Barry K.W."/>
            <person name="Grigoriev I.V."/>
            <person name="Nagy L.G."/>
            <person name="Hibbett D."/>
            <person name="Henrissat B."/>
            <person name="Matheny P.B."/>
            <person name="Labbe J."/>
            <person name="Martin F.M."/>
        </authorList>
    </citation>
    <scope>NUCLEOTIDE SEQUENCE</scope>
    <source>
        <strain evidence="1">EC-137</strain>
    </source>
</reference>